<dbReference type="PANTHER" id="PTHR33393:SF13">
    <property type="entry name" value="PGA BIOSYNTHESIS PROTEIN CAPA"/>
    <property type="match status" value="1"/>
</dbReference>
<comment type="caution">
    <text evidence="5">The sequence shown here is derived from an EMBL/GenBank/DDBJ whole genome shotgun (WGS) entry which is preliminary data.</text>
</comment>
<dbReference type="InterPro" id="IPR019079">
    <property type="entry name" value="Capsule_synth_CapA"/>
</dbReference>
<evidence type="ECO:0000256" key="2">
    <source>
        <dbReference type="SAM" id="MobiDB-lite"/>
    </source>
</evidence>
<dbReference type="InterPro" id="IPR052169">
    <property type="entry name" value="CW_Biosynth-Accessory"/>
</dbReference>
<gene>
    <name evidence="5" type="ORF">FB461_1160</name>
</gene>
<name>A0A542ZWC4_RARFA</name>
<organism evidence="5 6">
    <name type="scientific">Rarobacter faecitabidus</name>
    <dbReference type="NCBI Taxonomy" id="13243"/>
    <lineage>
        <taxon>Bacteria</taxon>
        <taxon>Bacillati</taxon>
        <taxon>Actinomycetota</taxon>
        <taxon>Actinomycetes</taxon>
        <taxon>Micrococcales</taxon>
        <taxon>Rarobacteraceae</taxon>
        <taxon>Rarobacter</taxon>
    </lineage>
</organism>
<protein>
    <submittedName>
        <fullName evidence="5">Poly-gamma-glutamate synthesis protein (Capsule biosynthesis protein)</fullName>
    </submittedName>
</protein>
<comment type="similarity">
    <text evidence="1">Belongs to the CapA family.</text>
</comment>
<keyword evidence="3" id="KW-0812">Transmembrane</keyword>
<evidence type="ECO:0000259" key="4">
    <source>
        <dbReference type="SMART" id="SM00854"/>
    </source>
</evidence>
<dbReference type="InterPro" id="IPR029052">
    <property type="entry name" value="Metallo-depent_PP-like"/>
</dbReference>
<feature type="domain" description="Capsule synthesis protein CapA" evidence="4">
    <location>
        <begin position="91"/>
        <end position="343"/>
    </location>
</feature>
<evidence type="ECO:0000256" key="1">
    <source>
        <dbReference type="ARBA" id="ARBA00005662"/>
    </source>
</evidence>
<dbReference type="SUPFAM" id="SSF56300">
    <property type="entry name" value="Metallo-dependent phosphatases"/>
    <property type="match status" value="1"/>
</dbReference>
<accession>A0A542ZWC4</accession>
<dbReference type="RefSeq" id="WP_142119742.1">
    <property type="nucleotide sequence ID" value="NZ_BAAASV010000001.1"/>
</dbReference>
<dbReference type="Pfam" id="PF09587">
    <property type="entry name" value="PGA_cap"/>
    <property type="match status" value="1"/>
</dbReference>
<dbReference type="Proteomes" id="UP000315389">
    <property type="component" value="Unassembled WGS sequence"/>
</dbReference>
<reference evidence="5 6" key="1">
    <citation type="submission" date="2019-06" db="EMBL/GenBank/DDBJ databases">
        <title>Sequencing the genomes of 1000 actinobacteria strains.</title>
        <authorList>
            <person name="Klenk H.-P."/>
        </authorList>
    </citation>
    <scope>NUCLEOTIDE SEQUENCE [LARGE SCALE GENOMIC DNA]</scope>
    <source>
        <strain evidence="5 6">DSM 4813</strain>
    </source>
</reference>
<feature type="region of interest" description="Disordered" evidence="2">
    <location>
        <begin position="48"/>
        <end position="83"/>
    </location>
</feature>
<dbReference type="CDD" id="cd07381">
    <property type="entry name" value="MPP_CapA"/>
    <property type="match status" value="1"/>
</dbReference>
<feature type="region of interest" description="Disordered" evidence="2">
    <location>
        <begin position="419"/>
        <end position="444"/>
    </location>
</feature>
<keyword evidence="6" id="KW-1185">Reference proteome</keyword>
<dbReference type="SMART" id="SM00854">
    <property type="entry name" value="PGA_cap"/>
    <property type="match status" value="1"/>
</dbReference>
<feature type="compositionally biased region" description="Basic and acidic residues" evidence="2">
    <location>
        <begin position="419"/>
        <end position="429"/>
    </location>
</feature>
<dbReference type="Gene3D" id="3.60.21.10">
    <property type="match status" value="1"/>
</dbReference>
<dbReference type="OrthoDB" id="9810718at2"/>
<sequence length="444" mass="46209">MPRHAAPRPPRNPIVRIAGIAILVCVVAVAGLGTAIAVGAWRPFKDEPSATAGSTTPGPATQASSTPADPATTPKPVAPTTPPPPAVAKFTILAAGDVLVHTPVSASARVSGGYDFNPLLAGIDEWVQGADLALCHLETPIAPEGTKPSGYPMFGAPREIVTALAEQGWDGCSLSSNHSVDRGYSGIEATIAAMRDEGLGFEGTATSEKMQRIPQRYTLEREGMTIDIAHIAAAYGLNGLSVPAGKPWSVNLIDVDEIVAQAKQAREDGADLVVVSLHFGQEYRVAPTDDQLRIAQEIADSGAVDLLIGHHAHIPQPMAKLAGGPRGDGMWVAYGLGNMLSNQDSSCCVAGTESGLLMVADVTKTEGQPAAVTDVRWQGITVDRRGKHHLFPFAGNLKSGAGTLSAAEMKARHARVADEVGDEAKEIKEAPVPTGPAPTVEKRG</sequence>
<evidence type="ECO:0000313" key="6">
    <source>
        <dbReference type="Proteomes" id="UP000315389"/>
    </source>
</evidence>
<evidence type="ECO:0000313" key="5">
    <source>
        <dbReference type="EMBL" id="TQL64651.1"/>
    </source>
</evidence>
<proteinExistence type="inferred from homology"/>
<keyword evidence="3" id="KW-1133">Transmembrane helix</keyword>
<dbReference type="PANTHER" id="PTHR33393">
    <property type="entry name" value="POLYGLUTAMINE SYNTHESIS ACCESSORY PROTEIN RV0574C-RELATED"/>
    <property type="match status" value="1"/>
</dbReference>
<evidence type="ECO:0000256" key="3">
    <source>
        <dbReference type="SAM" id="Phobius"/>
    </source>
</evidence>
<feature type="transmembrane region" description="Helical" evidence="3">
    <location>
        <begin position="20"/>
        <end position="41"/>
    </location>
</feature>
<keyword evidence="3" id="KW-0472">Membrane</keyword>
<dbReference type="AlphaFoldDB" id="A0A542ZWC4"/>
<feature type="compositionally biased region" description="Low complexity" evidence="2">
    <location>
        <begin position="49"/>
        <end position="75"/>
    </location>
</feature>
<dbReference type="EMBL" id="VFOS01000001">
    <property type="protein sequence ID" value="TQL64651.1"/>
    <property type="molecule type" value="Genomic_DNA"/>
</dbReference>